<name>A0A0N5D3R2_THECL</name>
<evidence type="ECO:0000259" key="10">
    <source>
        <dbReference type="Pfam" id="PF07885"/>
    </source>
</evidence>
<gene>
    <name evidence="11" type="ORF">TCLT_LOCUS7567</name>
</gene>
<sequence length="483" mass="55679">MCANSPSKKDEVCIGASITERLNLLYQIPEDNSTNSNAIANISKDISNENSLLRDSNTQFSAVPQRFSIKSYDPPSRKLSRFEIQPVQINFDCNDEANDRNSLLYNDYFQKDEDDELFTPYDLLMHLQFPMKKSHASSQLEKFKDYWENYSFYAIWRKKFIQDHSCQEQDVWKELFVESIPHLLINLFLTFYVVGGAAIFQIIDKSIAEEKFYNVVQFTFTTIATVGYGNIVPTTDASKLFCMFYTLVGVPLLFLSLTNIGQFIAEGYWIFLASLSRTHLRLFLQVIMSTFLAALYNYLRRLHYLGRNFTGAAHVEVWFGGTRMSVSELLYIVAEEFNVSPKMLYKVLHDLDDIITKATDPKVKLTIERVRNLRNQDSCSSSSEIRECVDEGVCMVEVKDSTKMKQKHVSSNFSLTYLNSYLFYQLKVKEEQLYFKQIMQALAMFHHVVKTKSNLTNAKRRSSSASAKLHASKVQSQSTTSQN</sequence>
<accession>A0A0N5D3R2</accession>
<evidence type="ECO:0000256" key="2">
    <source>
        <dbReference type="ARBA" id="ARBA00022448"/>
    </source>
</evidence>
<feature type="compositionally biased region" description="Polar residues" evidence="8">
    <location>
        <begin position="474"/>
        <end position="483"/>
    </location>
</feature>
<keyword evidence="12" id="KW-1185">Reference proteome</keyword>
<evidence type="ECO:0000313" key="13">
    <source>
        <dbReference type="WBParaSite" id="TCLT_0000757801-mRNA-1"/>
    </source>
</evidence>
<feature type="transmembrane region" description="Helical" evidence="9">
    <location>
        <begin position="282"/>
        <end position="299"/>
    </location>
</feature>
<feature type="domain" description="Potassium channel" evidence="10">
    <location>
        <begin position="188"/>
        <end position="265"/>
    </location>
</feature>
<evidence type="ECO:0000313" key="12">
    <source>
        <dbReference type="Proteomes" id="UP000276776"/>
    </source>
</evidence>
<feature type="region of interest" description="Disordered" evidence="8">
    <location>
        <begin position="456"/>
        <end position="483"/>
    </location>
</feature>
<evidence type="ECO:0000256" key="5">
    <source>
        <dbReference type="ARBA" id="ARBA00023065"/>
    </source>
</evidence>
<comment type="subcellular location">
    <subcellularLocation>
        <location evidence="1">Membrane</location>
        <topology evidence="1">Multi-pass membrane protein</topology>
    </subcellularLocation>
</comment>
<dbReference type="PANTHER" id="PTHR11003">
    <property type="entry name" value="POTASSIUM CHANNEL, SUBFAMILY K"/>
    <property type="match status" value="1"/>
</dbReference>
<evidence type="ECO:0000256" key="4">
    <source>
        <dbReference type="ARBA" id="ARBA00022989"/>
    </source>
</evidence>
<proteinExistence type="predicted"/>
<feature type="transmembrane region" description="Helical" evidence="9">
    <location>
        <begin position="183"/>
        <end position="203"/>
    </location>
</feature>
<reference evidence="11 12" key="2">
    <citation type="submission" date="2018-11" db="EMBL/GenBank/DDBJ databases">
        <authorList>
            <consortium name="Pathogen Informatics"/>
        </authorList>
    </citation>
    <scope>NUCLEOTIDE SEQUENCE [LARGE SCALE GENOMIC DNA]</scope>
</reference>
<dbReference type="Gene3D" id="1.10.287.70">
    <property type="match status" value="1"/>
</dbReference>
<dbReference type="GO" id="GO:0005886">
    <property type="term" value="C:plasma membrane"/>
    <property type="evidence" value="ECO:0007669"/>
    <property type="project" value="TreeGrafter"/>
</dbReference>
<reference evidence="13" key="1">
    <citation type="submission" date="2017-02" db="UniProtKB">
        <authorList>
            <consortium name="WormBaseParasite"/>
        </authorList>
    </citation>
    <scope>IDENTIFICATION</scope>
</reference>
<dbReference type="InterPro" id="IPR003280">
    <property type="entry name" value="2pore_dom_K_chnl"/>
</dbReference>
<dbReference type="AlphaFoldDB" id="A0A0N5D3R2"/>
<evidence type="ECO:0000313" key="11">
    <source>
        <dbReference type="EMBL" id="VDN05035.1"/>
    </source>
</evidence>
<keyword evidence="4 9" id="KW-1133">Transmembrane helix</keyword>
<dbReference type="GO" id="GO:0022841">
    <property type="term" value="F:potassium ion leak channel activity"/>
    <property type="evidence" value="ECO:0007669"/>
    <property type="project" value="TreeGrafter"/>
</dbReference>
<dbReference type="GO" id="GO:0015271">
    <property type="term" value="F:outward rectifier potassium channel activity"/>
    <property type="evidence" value="ECO:0007669"/>
    <property type="project" value="TreeGrafter"/>
</dbReference>
<dbReference type="WBParaSite" id="TCLT_0000757801-mRNA-1">
    <property type="protein sequence ID" value="TCLT_0000757801-mRNA-1"/>
    <property type="gene ID" value="TCLT_0000757801"/>
</dbReference>
<dbReference type="EMBL" id="UYYF01004522">
    <property type="protein sequence ID" value="VDN05035.1"/>
    <property type="molecule type" value="Genomic_DNA"/>
</dbReference>
<keyword evidence="3 9" id="KW-0812">Transmembrane</keyword>
<protein>
    <submittedName>
        <fullName evidence="13">Ion_trans_2 domain-containing protein</fullName>
    </submittedName>
</protein>
<evidence type="ECO:0000256" key="9">
    <source>
        <dbReference type="SAM" id="Phobius"/>
    </source>
</evidence>
<evidence type="ECO:0000256" key="7">
    <source>
        <dbReference type="ARBA" id="ARBA00023303"/>
    </source>
</evidence>
<evidence type="ECO:0000256" key="8">
    <source>
        <dbReference type="SAM" id="MobiDB-lite"/>
    </source>
</evidence>
<evidence type="ECO:0000256" key="6">
    <source>
        <dbReference type="ARBA" id="ARBA00023136"/>
    </source>
</evidence>
<evidence type="ECO:0000256" key="3">
    <source>
        <dbReference type="ARBA" id="ARBA00022692"/>
    </source>
</evidence>
<feature type="transmembrane region" description="Helical" evidence="9">
    <location>
        <begin position="215"/>
        <end position="232"/>
    </location>
</feature>
<organism evidence="13">
    <name type="scientific">Thelazia callipaeda</name>
    <name type="common">Oriental eyeworm</name>
    <name type="synonym">Parasitic nematode</name>
    <dbReference type="NCBI Taxonomy" id="103827"/>
    <lineage>
        <taxon>Eukaryota</taxon>
        <taxon>Metazoa</taxon>
        <taxon>Ecdysozoa</taxon>
        <taxon>Nematoda</taxon>
        <taxon>Chromadorea</taxon>
        <taxon>Rhabditida</taxon>
        <taxon>Spirurina</taxon>
        <taxon>Spiruromorpha</taxon>
        <taxon>Thelazioidea</taxon>
        <taxon>Thelaziidae</taxon>
        <taxon>Thelazia</taxon>
    </lineage>
</organism>
<dbReference type="PANTHER" id="PTHR11003:SF334">
    <property type="entry name" value="FI03418P"/>
    <property type="match status" value="1"/>
</dbReference>
<keyword evidence="6 9" id="KW-0472">Membrane</keyword>
<dbReference type="GO" id="GO:0030322">
    <property type="term" value="P:stabilization of membrane potential"/>
    <property type="evidence" value="ECO:0007669"/>
    <property type="project" value="TreeGrafter"/>
</dbReference>
<evidence type="ECO:0000256" key="1">
    <source>
        <dbReference type="ARBA" id="ARBA00004141"/>
    </source>
</evidence>
<dbReference type="Pfam" id="PF07885">
    <property type="entry name" value="Ion_trans_2"/>
    <property type="match status" value="1"/>
</dbReference>
<dbReference type="STRING" id="103827.A0A0N5D3R2"/>
<dbReference type="SUPFAM" id="SSF81324">
    <property type="entry name" value="Voltage-gated potassium channels"/>
    <property type="match status" value="1"/>
</dbReference>
<dbReference type="Proteomes" id="UP000276776">
    <property type="component" value="Unassembled WGS sequence"/>
</dbReference>
<feature type="compositionally biased region" description="Low complexity" evidence="8">
    <location>
        <begin position="463"/>
        <end position="473"/>
    </location>
</feature>
<feature type="transmembrane region" description="Helical" evidence="9">
    <location>
        <begin position="244"/>
        <end position="270"/>
    </location>
</feature>
<dbReference type="OrthoDB" id="297496at2759"/>
<keyword evidence="2" id="KW-0813">Transport</keyword>
<keyword evidence="7" id="KW-0407">Ion channel</keyword>
<dbReference type="InterPro" id="IPR013099">
    <property type="entry name" value="K_chnl_dom"/>
</dbReference>
<keyword evidence="5" id="KW-0406">Ion transport</keyword>